<dbReference type="FunFam" id="3.90.190.10:FF:000004">
    <property type="entry name" value="Protein phosphatase Slingshot homolog 2"/>
    <property type="match status" value="1"/>
</dbReference>
<dbReference type="InterPro" id="IPR008343">
    <property type="entry name" value="MKP"/>
</dbReference>
<evidence type="ECO:0000313" key="9">
    <source>
        <dbReference type="Proteomes" id="UP000245119"/>
    </source>
</evidence>
<dbReference type="PANTHER" id="PTHR10159">
    <property type="entry name" value="DUAL SPECIFICITY PROTEIN PHOSPHATASE"/>
    <property type="match status" value="1"/>
</dbReference>
<dbReference type="AlphaFoldDB" id="A0A2T7PB20"/>
<sequence>MISGYDALCDECPLLCATQQFSPLSGTRSLEDQSHSDDDEPVEILPYLYLGNVHHSSCRQLLQRLGVTALLNVSTSCANHFPSLFQYLTIPVNDSASEDLATWFSTANDFIDSIKQNGGKVLVHCHAGRSRSATVCLAYLMRTCHLSLDAAYEHVRTRREVIDPNLNFMQQLQDYGHRIDRGEVPRTPTAVPLTPCASRSRSSPQTPCPLSLGDGSSDLPTLLLTTDSSDDLELPPYTSSRASAPAFVRSHPVRHALLFFLLQSGLHDSKISGLDPTSLA</sequence>
<dbReference type="STRING" id="400727.A0A2T7PB20"/>
<organism evidence="8 9">
    <name type="scientific">Pomacea canaliculata</name>
    <name type="common">Golden apple snail</name>
    <dbReference type="NCBI Taxonomy" id="400727"/>
    <lineage>
        <taxon>Eukaryota</taxon>
        <taxon>Metazoa</taxon>
        <taxon>Spiralia</taxon>
        <taxon>Lophotrochozoa</taxon>
        <taxon>Mollusca</taxon>
        <taxon>Gastropoda</taxon>
        <taxon>Caenogastropoda</taxon>
        <taxon>Architaenioglossa</taxon>
        <taxon>Ampullarioidea</taxon>
        <taxon>Ampullariidae</taxon>
        <taxon>Pomacea</taxon>
    </lineage>
</organism>
<dbReference type="SUPFAM" id="SSF52799">
    <property type="entry name" value="(Phosphotyrosine protein) phosphatases II"/>
    <property type="match status" value="1"/>
</dbReference>
<dbReference type="PROSITE" id="PS00383">
    <property type="entry name" value="TYR_PHOSPHATASE_1"/>
    <property type="match status" value="1"/>
</dbReference>
<dbReference type="PANTHER" id="PTHR10159:SF530">
    <property type="entry name" value="DUAL SPECIFICITY PROTEIN PHOSPHATASE DDB_G0271350-RELATED"/>
    <property type="match status" value="1"/>
</dbReference>
<gene>
    <name evidence="8" type="ORF">C0Q70_09881</name>
</gene>
<comment type="catalytic activity">
    <reaction evidence="4">
        <text>O-phospho-L-threonyl-[protein] + H2O = L-threonyl-[protein] + phosphate</text>
        <dbReference type="Rhea" id="RHEA:47004"/>
        <dbReference type="Rhea" id="RHEA-COMP:11060"/>
        <dbReference type="Rhea" id="RHEA-COMP:11605"/>
        <dbReference type="ChEBI" id="CHEBI:15377"/>
        <dbReference type="ChEBI" id="CHEBI:30013"/>
        <dbReference type="ChEBI" id="CHEBI:43474"/>
        <dbReference type="ChEBI" id="CHEBI:61977"/>
        <dbReference type="EC" id="3.1.3.16"/>
    </reaction>
</comment>
<feature type="region of interest" description="Disordered" evidence="5">
    <location>
        <begin position="181"/>
        <end position="215"/>
    </location>
</feature>
<dbReference type="PROSITE" id="PS50056">
    <property type="entry name" value="TYR_PHOSPHATASE_2"/>
    <property type="match status" value="1"/>
</dbReference>
<feature type="domain" description="Tyrosine-protein phosphatase" evidence="6">
    <location>
        <begin position="40"/>
        <end position="181"/>
    </location>
</feature>
<dbReference type="GO" id="GO:0043409">
    <property type="term" value="P:negative regulation of MAPK cascade"/>
    <property type="evidence" value="ECO:0007669"/>
    <property type="project" value="TreeGrafter"/>
</dbReference>
<evidence type="ECO:0000256" key="3">
    <source>
        <dbReference type="ARBA" id="ARBA00022912"/>
    </source>
</evidence>
<evidence type="ECO:0000256" key="1">
    <source>
        <dbReference type="ARBA" id="ARBA00008601"/>
    </source>
</evidence>
<evidence type="ECO:0000256" key="5">
    <source>
        <dbReference type="SAM" id="MobiDB-lite"/>
    </source>
</evidence>
<accession>A0A2T7PB20</accession>
<evidence type="ECO:0008006" key="10">
    <source>
        <dbReference type="Google" id="ProtNLM"/>
    </source>
</evidence>
<dbReference type="PRINTS" id="PR01908">
    <property type="entry name" value="ADSPHPHTASE"/>
</dbReference>
<dbReference type="GO" id="GO:0004722">
    <property type="term" value="F:protein serine/threonine phosphatase activity"/>
    <property type="evidence" value="ECO:0007669"/>
    <property type="project" value="UniProtKB-EC"/>
</dbReference>
<dbReference type="InterPro" id="IPR016130">
    <property type="entry name" value="Tyr_Pase_AS"/>
</dbReference>
<evidence type="ECO:0000313" key="8">
    <source>
        <dbReference type="EMBL" id="PVD30608.1"/>
    </source>
</evidence>
<dbReference type="GO" id="GO:0005634">
    <property type="term" value="C:nucleus"/>
    <property type="evidence" value="ECO:0007669"/>
    <property type="project" value="TreeGrafter"/>
</dbReference>
<feature type="domain" description="Tyrosine specific protein phosphatases" evidence="7">
    <location>
        <begin position="101"/>
        <end position="159"/>
    </location>
</feature>
<evidence type="ECO:0000259" key="6">
    <source>
        <dbReference type="PROSITE" id="PS50054"/>
    </source>
</evidence>
<evidence type="ECO:0000256" key="2">
    <source>
        <dbReference type="ARBA" id="ARBA00022801"/>
    </source>
</evidence>
<evidence type="ECO:0000256" key="4">
    <source>
        <dbReference type="ARBA" id="ARBA00048336"/>
    </source>
</evidence>
<protein>
    <recommendedName>
        <fullName evidence="10">Protein-serine/threonine phosphatase</fullName>
    </recommendedName>
</protein>
<dbReference type="Gene3D" id="3.90.190.10">
    <property type="entry name" value="Protein tyrosine phosphatase superfamily"/>
    <property type="match status" value="1"/>
</dbReference>
<name>A0A2T7PB20_POMCA</name>
<keyword evidence="9" id="KW-1185">Reference proteome</keyword>
<dbReference type="InterPro" id="IPR000340">
    <property type="entry name" value="Dual-sp_phosphatase_cat-dom"/>
</dbReference>
<proteinExistence type="inferred from homology"/>
<dbReference type="PRINTS" id="PR01764">
    <property type="entry name" value="MAPKPHPHTASE"/>
</dbReference>
<dbReference type="GO" id="GO:0017017">
    <property type="term" value="F:MAP kinase tyrosine/serine/threonine phosphatase activity"/>
    <property type="evidence" value="ECO:0007669"/>
    <property type="project" value="InterPro"/>
</dbReference>
<dbReference type="Proteomes" id="UP000245119">
    <property type="component" value="Linkage Group LG5"/>
</dbReference>
<dbReference type="Pfam" id="PF00782">
    <property type="entry name" value="DSPc"/>
    <property type="match status" value="1"/>
</dbReference>
<dbReference type="GO" id="GO:0005737">
    <property type="term" value="C:cytoplasm"/>
    <property type="evidence" value="ECO:0007669"/>
    <property type="project" value="TreeGrafter"/>
</dbReference>
<evidence type="ECO:0000259" key="7">
    <source>
        <dbReference type="PROSITE" id="PS50056"/>
    </source>
</evidence>
<dbReference type="EMBL" id="PZQS01000005">
    <property type="protein sequence ID" value="PVD30608.1"/>
    <property type="molecule type" value="Genomic_DNA"/>
</dbReference>
<reference evidence="8 9" key="1">
    <citation type="submission" date="2018-04" db="EMBL/GenBank/DDBJ databases">
        <title>The genome of golden apple snail Pomacea canaliculata provides insight into stress tolerance and invasive adaptation.</title>
        <authorList>
            <person name="Liu C."/>
            <person name="Liu B."/>
            <person name="Ren Y."/>
            <person name="Zhang Y."/>
            <person name="Wang H."/>
            <person name="Li S."/>
            <person name="Jiang F."/>
            <person name="Yin L."/>
            <person name="Zhang G."/>
            <person name="Qian W."/>
            <person name="Fan W."/>
        </authorList>
    </citation>
    <scope>NUCLEOTIDE SEQUENCE [LARGE SCALE GENOMIC DNA]</scope>
    <source>
        <strain evidence="8">SZHN2017</strain>
        <tissue evidence="8">Muscle</tissue>
    </source>
</reference>
<dbReference type="InterPro" id="IPR029021">
    <property type="entry name" value="Prot-tyrosine_phosphatase-like"/>
</dbReference>
<dbReference type="SMART" id="SM00195">
    <property type="entry name" value="DSPc"/>
    <property type="match status" value="1"/>
</dbReference>
<dbReference type="OrthoDB" id="165342at2759"/>
<dbReference type="PROSITE" id="PS50054">
    <property type="entry name" value="TYR_PHOSPHATASE_DUAL"/>
    <property type="match status" value="1"/>
</dbReference>
<keyword evidence="2" id="KW-0378">Hydrolase</keyword>
<comment type="caution">
    <text evidence="8">The sequence shown here is derived from an EMBL/GenBank/DDBJ whole genome shotgun (WGS) entry which is preliminary data.</text>
</comment>
<dbReference type="InterPro" id="IPR000387">
    <property type="entry name" value="Tyr_Pase_dom"/>
</dbReference>
<comment type="similarity">
    <text evidence="1">Belongs to the protein-tyrosine phosphatase family. Non-receptor class dual specificity subfamily.</text>
</comment>
<keyword evidence="3" id="KW-0904">Protein phosphatase</keyword>
<dbReference type="InterPro" id="IPR020422">
    <property type="entry name" value="TYR_PHOSPHATASE_DUAL_dom"/>
</dbReference>